<protein>
    <recommendedName>
        <fullName evidence="1">OLD protein-like TOPRIM domain-containing protein</fullName>
    </recommendedName>
</protein>
<feature type="domain" description="OLD protein-like TOPRIM" evidence="1">
    <location>
        <begin position="13"/>
        <end position="56"/>
    </location>
</feature>
<gene>
    <name evidence="2" type="ORF">FHX71_001965</name>
</gene>
<proteinExistence type="predicted"/>
<dbReference type="AlphaFoldDB" id="A0A7W3J834"/>
<sequence>MNLAGILAASTSTAVLVEGESDRAAVEALAARQGLPLARRGVQVIAMGGITNIGHHLVALVDLPPNATRTIRIGGLYDAAEERFVVKGLDRVGLRPAASTTPLSEHGFFRCDRDLEDELIRAVGVDAFVELIAAEGERRSFERLQGQPVQRDWTVAQQLHRFLGSKAGRKEYYGRRLAEVLPLDRIPEPLEALLRWAA</sequence>
<dbReference type="Proteomes" id="UP000540568">
    <property type="component" value="Unassembled WGS sequence"/>
</dbReference>
<accession>A0A7W3J834</accession>
<dbReference type="EMBL" id="JACGWV010000001">
    <property type="protein sequence ID" value="MBA8808023.1"/>
    <property type="molecule type" value="Genomic_DNA"/>
</dbReference>
<keyword evidence="3" id="KW-1185">Reference proteome</keyword>
<evidence type="ECO:0000259" key="1">
    <source>
        <dbReference type="Pfam" id="PF20469"/>
    </source>
</evidence>
<dbReference type="InterPro" id="IPR034139">
    <property type="entry name" value="TOPRIM_OLD"/>
</dbReference>
<dbReference type="RefSeq" id="WP_182615777.1">
    <property type="nucleotide sequence ID" value="NZ_BAAATF010000006.1"/>
</dbReference>
<evidence type="ECO:0000313" key="3">
    <source>
        <dbReference type="Proteomes" id="UP000540568"/>
    </source>
</evidence>
<organism evidence="2 3">
    <name type="scientific">Promicromonospora sukumoe</name>
    <dbReference type="NCBI Taxonomy" id="88382"/>
    <lineage>
        <taxon>Bacteria</taxon>
        <taxon>Bacillati</taxon>
        <taxon>Actinomycetota</taxon>
        <taxon>Actinomycetes</taxon>
        <taxon>Micrococcales</taxon>
        <taxon>Promicromonosporaceae</taxon>
        <taxon>Promicromonospora</taxon>
    </lineage>
</organism>
<dbReference type="Pfam" id="PF20469">
    <property type="entry name" value="OLD-like_TOPRIM"/>
    <property type="match status" value="1"/>
</dbReference>
<comment type="caution">
    <text evidence="2">The sequence shown here is derived from an EMBL/GenBank/DDBJ whole genome shotgun (WGS) entry which is preliminary data.</text>
</comment>
<reference evidence="2 3" key="1">
    <citation type="submission" date="2020-07" db="EMBL/GenBank/DDBJ databases">
        <title>Sequencing the genomes of 1000 actinobacteria strains.</title>
        <authorList>
            <person name="Klenk H.-P."/>
        </authorList>
    </citation>
    <scope>NUCLEOTIDE SEQUENCE [LARGE SCALE GENOMIC DNA]</scope>
    <source>
        <strain evidence="2 3">DSM 44121</strain>
    </source>
</reference>
<name>A0A7W3J834_9MICO</name>
<evidence type="ECO:0000313" key="2">
    <source>
        <dbReference type="EMBL" id="MBA8808023.1"/>
    </source>
</evidence>